<dbReference type="NCBIfam" id="TIGR03083">
    <property type="entry name" value="maleylpyruvate isomerase family mycothiol-dependent enzyme"/>
    <property type="match status" value="1"/>
</dbReference>
<dbReference type="OrthoDB" id="5185819at2"/>
<dbReference type="AlphaFoldDB" id="A0A1H6AL43"/>
<accession>A0A1H6AL43</accession>
<dbReference type="InterPro" id="IPR024344">
    <property type="entry name" value="MDMPI_metal-binding"/>
</dbReference>
<dbReference type="InterPro" id="IPR034660">
    <property type="entry name" value="DinB/YfiT-like"/>
</dbReference>
<name>A0A1H6AL43_9ACTN</name>
<dbReference type="GO" id="GO:0046872">
    <property type="term" value="F:metal ion binding"/>
    <property type="evidence" value="ECO:0007669"/>
    <property type="project" value="InterPro"/>
</dbReference>
<dbReference type="SUPFAM" id="SSF109854">
    <property type="entry name" value="DinB/YfiT-like putative metalloenzymes"/>
    <property type="match status" value="1"/>
</dbReference>
<dbReference type="Pfam" id="PF11716">
    <property type="entry name" value="MDMPI_N"/>
    <property type="match status" value="1"/>
</dbReference>
<proteinExistence type="predicted"/>
<sequence>MESQQDSAPFRQLSRAFASTRAVLARVGPDGLDAGTPCRSWDVRALINHLVDSARWGASATLGTGGEHTDEDFAAGDFLAVYDDGIKVALAAFGSAGVLEGTFELGFGTLSGAGLMGLLARDQFTHGWDLARALGHDTDLDPGLADELLAQARVEIPDAYRGGEGEAPFGPVVEAPTGAYPADRLAAFLGRST</sequence>
<feature type="domain" description="Mycothiol-dependent maleylpyruvate isomerase metal-binding" evidence="1">
    <location>
        <begin position="15"/>
        <end position="130"/>
    </location>
</feature>
<organism evidence="2 3">
    <name type="scientific">Actinacidiphila yanglinensis</name>
    <dbReference type="NCBI Taxonomy" id="310779"/>
    <lineage>
        <taxon>Bacteria</taxon>
        <taxon>Bacillati</taxon>
        <taxon>Actinomycetota</taxon>
        <taxon>Actinomycetes</taxon>
        <taxon>Kitasatosporales</taxon>
        <taxon>Streptomycetaceae</taxon>
        <taxon>Actinacidiphila</taxon>
    </lineage>
</organism>
<protein>
    <submittedName>
        <fullName evidence="2">TIGR03086 family protein</fullName>
    </submittedName>
</protein>
<keyword evidence="3" id="KW-1185">Reference proteome</keyword>
<evidence type="ECO:0000313" key="3">
    <source>
        <dbReference type="Proteomes" id="UP000236754"/>
    </source>
</evidence>
<evidence type="ECO:0000259" key="1">
    <source>
        <dbReference type="Pfam" id="PF11716"/>
    </source>
</evidence>
<evidence type="ECO:0000313" key="2">
    <source>
        <dbReference type="EMBL" id="SEG48745.1"/>
    </source>
</evidence>
<gene>
    <name evidence="2" type="ORF">SAMN05216223_105449</name>
</gene>
<reference evidence="2 3" key="1">
    <citation type="submission" date="2016-10" db="EMBL/GenBank/DDBJ databases">
        <authorList>
            <person name="de Groot N.N."/>
        </authorList>
    </citation>
    <scope>NUCLEOTIDE SEQUENCE [LARGE SCALE GENOMIC DNA]</scope>
    <source>
        <strain evidence="2 3">CGMCC 4.2023</strain>
    </source>
</reference>
<dbReference type="EMBL" id="FNVU01000005">
    <property type="protein sequence ID" value="SEG48745.1"/>
    <property type="molecule type" value="Genomic_DNA"/>
</dbReference>
<dbReference type="InterPro" id="IPR017520">
    <property type="entry name" value="CHP03086"/>
</dbReference>
<dbReference type="NCBIfam" id="TIGR03086">
    <property type="entry name" value="TIGR03086 family metal-binding protein"/>
    <property type="match status" value="1"/>
</dbReference>
<dbReference type="Proteomes" id="UP000236754">
    <property type="component" value="Unassembled WGS sequence"/>
</dbReference>
<dbReference type="RefSeq" id="WP_103886214.1">
    <property type="nucleotide sequence ID" value="NZ_FNVU01000005.1"/>
</dbReference>
<dbReference type="InterPro" id="IPR017517">
    <property type="entry name" value="Maleyloyr_isom"/>
</dbReference>